<dbReference type="Pfam" id="PF00264">
    <property type="entry name" value="Tyrosinase"/>
    <property type="match status" value="2"/>
</dbReference>
<dbReference type="SMART" id="SM00209">
    <property type="entry name" value="TSP1"/>
    <property type="match status" value="10"/>
</dbReference>
<dbReference type="InterPro" id="IPR000884">
    <property type="entry name" value="TSP1_rpt"/>
</dbReference>
<dbReference type="InParanoid" id="A0A6P8IHP8"/>
<dbReference type="OrthoDB" id="446173at2759"/>
<evidence type="ECO:0000256" key="7">
    <source>
        <dbReference type="ARBA" id="ARBA00022989"/>
    </source>
</evidence>
<keyword evidence="4 11" id="KW-0812">Transmembrane</keyword>
<dbReference type="GO" id="GO:0016491">
    <property type="term" value="F:oxidoreductase activity"/>
    <property type="evidence" value="ECO:0007669"/>
    <property type="project" value="InterPro"/>
</dbReference>
<evidence type="ECO:0000256" key="10">
    <source>
        <dbReference type="SAM" id="MobiDB-lite"/>
    </source>
</evidence>
<dbReference type="FunFam" id="2.20.100.10:FF:000002">
    <property type="entry name" value="Unc-5 netrin receptor C"/>
    <property type="match status" value="1"/>
</dbReference>
<feature type="region of interest" description="Disordered" evidence="10">
    <location>
        <begin position="1267"/>
        <end position="1301"/>
    </location>
</feature>
<evidence type="ECO:0000256" key="11">
    <source>
        <dbReference type="SAM" id="Phobius"/>
    </source>
</evidence>
<accession>A0A6P8IHP8</accession>
<evidence type="ECO:0000256" key="2">
    <source>
        <dbReference type="ARBA" id="ARBA00004613"/>
    </source>
</evidence>
<protein>
    <submittedName>
        <fullName evidence="14">Uncharacterized protein LOC116301419</fullName>
    </submittedName>
</protein>
<evidence type="ECO:0000256" key="8">
    <source>
        <dbReference type="ARBA" id="ARBA00023136"/>
    </source>
</evidence>
<dbReference type="InterPro" id="IPR008922">
    <property type="entry name" value="Di-copper_centre_dom_sf"/>
</dbReference>
<evidence type="ECO:0000256" key="3">
    <source>
        <dbReference type="ARBA" id="ARBA00022525"/>
    </source>
</evidence>
<dbReference type="InterPro" id="IPR052065">
    <property type="entry name" value="Compl_asym_regulator"/>
</dbReference>
<dbReference type="PRINTS" id="PR00092">
    <property type="entry name" value="TYROSINASE"/>
</dbReference>
<dbReference type="Gene3D" id="2.20.100.10">
    <property type="entry name" value="Thrombospondin type-1 (TSP1) repeat"/>
    <property type="match status" value="10"/>
</dbReference>
<comment type="subcellular location">
    <subcellularLocation>
        <location evidence="1">Membrane</location>
        <topology evidence="1">Single-pass membrane protein</topology>
    </subcellularLocation>
    <subcellularLocation>
        <location evidence="2">Secreted</location>
    </subcellularLocation>
</comment>
<evidence type="ECO:0000256" key="1">
    <source>
        <dbReference type="ARBA" id="ARBA00004167"/>
    </source>
</evidence>
<keyword evidence="7 11" id="KW-1133">Transmembrane helix</keyword>
<evidence type="ECO:0000256" key="9">
    <source>
        <dbReference type="ARBA" id="ARBA00023157"/>
    </source>
</evidence>
<gene>
    <name evidence="14" type="primary">LOC116301419</name>
</gene>
<evidence type="ECO:0000259" key="12">
    <source>
        <dbReference type="Pfam" id="PF00264"/>
    </source>
</evidence>
<proteinExistence type="predicted"/>
<dbReference type="PRINTS" id="PR01705">
    <property type="entry name" value="TSP1REPEAT"/>
</dbReference>
<evidence type="ECO:0000256" key="5">
    <source>
        <dbReference type="ARBA" id="ARBA00022729"/>
    </source>
</evidence>
<sequence length="1301" mass="143256">MAPSWERILIVFVICCYNVVVGIYVSPIFDIYEQWGSWGECSPPCGVGLRFRYRNCKDWNSYPCTDVWQAKACRVKVCPVHGKWSSWNSWTRCPVTCGSGVQSRTRECTNPAPANGGRNCEGPSSETQICATNACPVNGNWTAWSSWDSCSATCGGGSQSRTRACTNPAPSNGGCNCEGPSSETQVCATNACPVNGKWSSWNSWTRCPVTCGSGVQSRTRDCGRNFGRNCEGPSSETQICATNACPVNGNWTAWSSWDSCSATCGGGSQSRTRECTNPAPVNGGRNCEGPSSETQICATNACPVNGNWTAWSSWDSCSATCGGGSQSRTRECTNLAPVNGGSNCEGPSSETQICATNACPVNGNWTAWSSWDSCSVSCGGGNQRRTRTCTNPAPANGGQSCEGPSLQTRICATDTCPPPVCQVGQTVTDRCGQRCVCGAGGNLTQCTRIRKEFTSMTTAERQRYISVIKTASTDPRYKSRYDTLLTLHKTLFNNGDTHHNRNNFLPWHRWYDLEYENLLREVDCQFTVAYWDWVAVSENPWNTRARALWYSGNSGMGGNGVQPNQCVNTGPFREGIWQLIPSVNTLPRCLRRNFNKNPPNAVELEALLNISPERFEGFEYKLRYNFTHELQCMIGGTMCSRDAASAPEFFLLQAMIDKIWEDWQSKSNFHRTVFFANLTTSLPGTNNILPRQLIDNKALPGGVRVEYAPYNAGLNDMAYSEDERNTRAVFTTMAKGLVSGLILLCFICCQSVVSGQEQLYRQWGAWSSCSEQCGGGYRWRFRECVDWDNWNCWDIWQTEACNTQSCGVVNGNWTAWSSWSSCSVSCGGGSQSRTRTCTNPAPANGGSNCDGPSSETQACSQTTCPTPIHGNWTEWSSWSSCSVSCGGGSQSRTRTCTNPPPSNGGSNCDGPSSETQECGTITCPPRCQVGQTVTDSCSQRCVCGAGGTLTQCTRIRKEFTSMTTAERERHISVIKTASTDPRYKPRYDALITMHKEIFFNNGIHEQEHFLTWHRWYILTYENLLREVDCNFTVAYWDWAAAAGRPWATGAQDVWYSGDSGFGGNGVAPEECVNTGPFRQGVWSLVPPVLTPPNCLKRGFNDNPEGTVEIQILLNTAAEDFVDFELALRGRFHDTVHCLIGGTMCEQDSAAAPEFFLHHGFIDKIWEDWQKRSAAHRNVYFSNLNEALPRSSGVLPREVLDNTALPGGVRAEYQPIQNSELANVISRLRSLPTARLQAIPRIGASPISEKTKELFRLKAAEQKRLEELESRFQPRVRSRSSSRSGIAGKLGFDPRVLDSVAK</sequence>
<organism evidence="13 14">
    <name type="scientific">Actinia tenebrosa</name>
    <name type="common">Australian red waratah sea anemone</name>
    <dbReference type="NCBI Taxonomy" id="6105"/>
    <lineage>
        <taxon>Eukaryota</taxon>
        <taxon>Metazoa</taxon>
        <taxon>Cnidaria</taxon>
        <taxon>Anthozoa</taxon>
        <taxon>Hexacorallia</taxon>
        <taxon>Actiniaria</taxon>
        <taxon>Actiniidae</taxon>
        <taxon>Actinia</taxon>
    </lineage>
</organism>
<feature type="transmembrane region" description="Helical" evidence="11">
    <location>
        <begin position="7"/>
        <end position="25"/>
    </location>
</feature>
<evidence type="ECO:0000256" key="6">
    <source>
        <dbReference type="ARBA" id="ARBA00022737"/>
    </source>
</evidence>
<evidence type="ECO:0000313" key="14">
    <source>
        <dbReference type="RefSeq" id="XP_031566331.1"/>
    </source>
</evidence>
<dbReference type="PROSITE" id="PS50092">
    <property type="entry name" value="TSP1"/>
    <property type="match status" value="10"/>
</dbReference>
<reference evidence="14" key="1">
    <citation type="submission" date="2025-08" db="UniProtKB">
        <authorList>
            <consortium name="RefSeq"/>
        </authorList>
    </citation>
    <scope>IDENTIFICATION</scope>
    <source>
        <tissue evidence="14">Tentacle</tissue>
    </source>
</reference>
<feature type="domain" description="Tyrosinase copper-binding" evidence="12">
    <location>
        <begin position="478"/>
        <end position="665"/>
    </location>
</feature>
<dbReference type="FunFam" id="2.20.100.10:FF:000001">
    <property type="entry name" value="semaphorin-5A isoform X1"/>
    <property type="match status" value="1"/>
</dbReference>
<keyword evidence="13" id="KW-1185">Reference proteome</keyword>
<dbReference type="GeneID" id="116301419"/>
<name>A0A6P8IHP8_ACTTE</name>
<keyword evidence="9" id="KW-1015">Disulfide bond</keyword>
<dbReference type="RefSeq" id="XP_031566331.1">
    <property type="nucleotide sequence ID" value="XM_031710471.1"/>
</dbReference>
<evidence type="ECO:0000313" key="13">
    <source>
        <dbReference type="Proteomes" id="UP000515163"/>
    </source>
</evidence>
<feature type="domain" description="Tyrosinase copper-binding" evidence="12">
    <location>
        <begin position="986"/>
        <end position="1171"/>
    </location>
</feature>
<keyword evidence="6" id="KW-0677">Repeat</keyword>
<dbReference type="KEGG" id="aten:116301419"/>
<dbReference type="SUPFAM" id="SSF82895">
    <property type="entry name" value="TSP-1 type 1 repeat"/>
    <property type="match status" value="10"/>
</dbReference>
<dbReference type="PANTHER" id="PTHR22906">
    <property type="entry name" value="PROPERDIN"/>
    <property type="match status" value="1"/>
</dbReference>
<keyword evidence="5" id="KW-0732">Signal</keyword>
<dbReference type="Proteomes" id="UP000515163">
    <property type="component" value="Unplaced"/>
</dbReference>
<evidence type="ECO:0000256" key="4">
    <source>
        <dbReference type="ARBA" id="ARBA00022692"/>
    </source>
</evidence>
<dbReference type="SUPFAM" id="SSF48056">
    <property type="entry name" value="Di-copper centre-containing domain"/>
    <property type="match status" value="2"/>
</dbReference>
<dbReference type="Gene3D" id="1.10.1280.10">
    <property type="entry name" value="Di-copper center containing domain from catechol oxidase"/>
    <property type="match status" value="2"/>
</dbReference>
<dbReference type="PANTHER" id="PTHR22906:SF43">
    <property type="entry name" value="PROPERDIN"/>
    <property type="match status" value="1"/>
</dbReference>
<dbReference type="InterPro" id="IPR002227">
    <property type="entry name" value="Tyrosinase_Cu-bd"/>
</dbReference>
<dbReference type="FunCoup" id="A0A6P8IHP8">
    <property type="interactions" value="694"/>
</dbReference>
<dbReference type="Pfam" id="PF00090">
    <property type="entry name" value="TSP_1"/>
    <property type="match status" value="10"/>
</dbReference>
<dbReference type="GO" id="GO:0016020">
    <property type="term" value="C:membrane"/>
    <property type="evidence" value="ECO:0007669"/>
    <property type="project" value="UniProtKB-SubCell"/>
</dbReference>
<keyword evidence="8 11" id="KW-0472">Membrane</keyword>
<dbReference type="InterPro" id="IPR036383">
    <property type="entry name" value="TSP1_rpt_sf"/>
</dbReference>
<keyword evidence="3" id="KW-0964">Secreted</keyword>
<dbReference type="FunFam" id="2.20.100.10:FF:000007">
    <property type="entry name" value="Thrombospondin 1"/>
    <property type="match status" value="5"/>
</dbReference>